<evidence type="ECO:0000313" key="12">
    <source>
        <dbReference type="Proteomes" id="UP000471521"/>
    </source>
</evidence>
<dbReference type="Pfam" id="PF00290">
    <property type="entry name" value="Trp_syntA"/>
    <property type="match status" value="1"/>
</dbReference>
<keyword evidence="6 9" id="KW-0057">Aromatic amino acid biosynthesis</keyword>
<evidence type="ECO:0000256" key="7">
    <source>
        <dbReference type="ARBA" id="ARBA00023239"/>
    </source>
</evidence>
<dbReference type="GO" id="GO:0004834">
    <property type="term" value="F:tryptophan synthase activity"/>
    <property type="evidence" value="ECO:0007669"/>
    <property type="project" value="UniProtKB-UniRule"/>
</dbReference>
<gene>
    <name evidence="9" type="primary">trpA</name>
    <name evidence="11" type="ORF">GRX66_12830</name>
</gene>
<feature type="active site" description="Proton acceptor" evidence="9">
    <location>
        <position position="65"/>
    </location>
</feature>
<comment type="catalytic activity">
    <reaction evidence="8 9">
        <text>(1S,2R)-1-C-(indol-3-yl)glycerol 3-phosphate + L-serine = D-glyceraldehyde 3-phosphate + L-tryptophan + H2O</text>
        <dbReference type="Rhea" id="RHEA:10532"/>
        <dbReference type="ChEBI" id="CHEBI:15377"/>
        <dbReference type="ChEBI" id="CHEBI:33384"/>
        <dbReference type="ChEBI" id="CHEBI:57912"/>
        <dbReference type="ChEBI" id="CHEBI:58866"/>
        <dbReference type="ChEBI" id="CHEBI:59776"/>
        <dbReference type="EC" id="4.2.1.20"/>
    </reaction>
</comment>
<comment type="function">
    <text evidence="1 9">The alpha subunit is responsible for the aldol cleavage of indoleglycerol phosphate to indole and glyceraldehyde 3-phosphate.</text>
</comment>
<evidence type="ECO:0000256" key="10">
    <source>
        <dbReference type="RuleBase" id="RU003662"/>
    </source>
</evidence>
<proteinExistence type="inferred from homology"/>
<dbReference type="GO" id="GO:0005829">
    <property type="term" value="C:cytosol"/>
    <property type="evidence" value="ECO:0007669"/>
    <property type="project" value="TreeGrafter"/>
</dbReference>
<evidence type="ECO:0000256" key="2">
    <source>
        <dbReference type="ARBA" id="ARBA00004733"/>
    </source>
</evidence>
<dbReference type="SUPFAM" id="SSF51366">
    <property type="entry name" value="Ribulose-phoshate binding barrel"/>
    <property type="match status" value="1"/>
</dbReference>
<evidence type="ECO:0000256" key="8">
    <source>
        <dbReference type="ARBA" id="ARBA00049047"/>
    </source>
</evidence>
<dbReference type="AlphaFoldDB" id="A0A6B0SIC1"/>
<feature type="active site" description="Proton acceptor" evidence="9">
    <location>
        <position position="54"/>
    </location>
</feature>
<comment type="caution">
    <text evidence="11">The sequence shown here is derived from an EMBL/GenBank/DDBJ whole genome shotgun (WGS) entry which is preliminary data.</text>
</comment>
<keyword evidence="7 9" id="KW-0456">Lyase</keyword>
<dbReference type="RefSeq" id="WP_325064104.1">
    <property type="nucleotide sequence ID" value="NZ_WUUU01000113.1"/>
</dbReference>
<dbReference type="InterPro" id="IPR013785">
    <property type="entry name" value="Aldolase_TIM"/>
</dbReference>
<comment type="pathway">
    <text evidence="2 9">Amino-acid biosynthesis; L-tryptophan biosynthesis; L-tryptophan from chorismate: step 5/5.</text>
</comment>
<evidence type="ECO:0000256" key="5">
    <source>
        <dbReference type="ARBA" id="ARBA00022822"/>
    </source>
</evidence>
<evidence type="ECO:0000256" key="9">
    <source>
        <dbReference type="HAMAP-Rule" id="MF_00131"/>
    </source>
</evidence>
<evidence type="ECO:0000256" key="3">
    <source>
        <dbReference type="ARBA" id="ARBA00011270"/>
    </source>
</evidence>
<comment type="subunit">
    <text evidence="3 9">Tetramer of two alpha and two beta chains.</text>
</comment>
<dbReference type="Gene3D" id="3.20.20.70">
    <property type="entry name" value="Aldolase class I"/>
    <property type="match status" value="1"/>
</dbReference>
<dbReference type="FunFam" id="3.20.20.70:FF:000037">
    <property type="entry name" value="Tryptophan synthase alpha chain"/>
    <property type="match status" value="1"/>
</dbReference>
<sequence>MSDAADATDADSDVRAAFEDGPALVSYVAAGDPSAEDTKAYVEALVDGGSDVIELGLPFSEPVAEGTTIQNAIKRALDAGMTPDAYLDLVRDLEVDVPVVCMTYYNLIYQYGSESGPDEFVAAAADAGVSGFVVPDLPVNESGPLYEACREHGLDLVFIVAPTTTEERLEQMLDRTTGFVYVQGRLGTTGARDEVSEDTPDALERLQDADVPKAVGFGISSGEQAREVVESGADGVIVGSAYVDIIADGVAEDLPTSEVADRLEALAAELKAGVRKALPEPERK</sequence>
<dbReference type="EMBL" id="WUUU01000113">
    <property type="protein sequence ID" value="MXR21448.1"/>
    <property type="molecule type" value="Genomic_DNA"/>
</dbReference>
<keyword evidence="5 9" id="KW-0822">Tryptophan biosynthesis</keyword>
<dbReference type="HAMAP" id="MF_00131">
    <property type="entry name" value="Trp_synth_alpha"/>
    <property type="match status" value="1"/>
</dbReference>
<evidence type="ECO:0000313" key="11">
    <source>
        <dbReference type="EMBL" id="MXR21448.1"/>
    </source>
</evidence>
<name>A0A6B0SIC1_9EURY</name>
<reference evidence="11 12" key="1">
    <citation type="submission" date="2019-12" db="EMBL/GenBank/DDBJ databases">
        <title>Isolation and characterization of three novel carbon monoxide-oxidizing members of Halobacteria from salione crusts and soils.</title>
        <authorList>
            <person name="Myers M.R."/>
            <person name="King G.M."/>
        </authorList>
    </citation>
    <scope>NUCLEOTIDE SEQUENCE [LARGE SCALE GENOMIC DNA]</scope>
    <source>
        <strain evidence="11 12">PCN9</strain>
    </source>
</reference>
<dbReference type="CDD" id="cd04724">
    <property type="entry name" value="Tryptophan_synthase_alpha"/>
    <property type="match status" value="1"/>
</dbReference>
<dbReference type="InterPro" id="IPR011060">
    <property type="entry name" value="RibuloseP-bd_barrel"/>
</dbReference>
<evidence type="ECO:0000256" key="6">
    <source>
        <dbReference type="ARBA" id="ARBA00023141"/>
    </source>
</evidence>
<dbReference type="InterPro" id="IPR002028">
    <property type="entry name" value="Trp_synthase_suA"/>
</dbReference>
<evidence type="ECO:0000256" key="1">
    <source>
        <dbReference type="ARBA" id="ARBA00003365"/>
    </source>
</evidence>
<keyword evidence="12" id="KW-1185">Reference proteome</keyword>
<keyword evidence="4 9" id="KW-0028">Amino-acid biosynthesis</keyword>
<dbReference type="InterPro" id="IPR018204">
    <property type="entry name" value="Trp_synthase_alpha_AS"/>
</dbReference>
<accession>A0A6B0SIC1</accession>
<dbReference type="NCBIfam" id="TIGR00262">
    <property type="entry name" value="trpA"/>
    <property type="match status" value="1"/>
</dbReference>
<dbReference type="Proteomes" id="UP000471521">
    <property type="component" value="Unassembled WGS sequence"/>
</dbReference>
<dbReference type="PANTHER" id="PTHR43406">
    <property type="entry name" value="TRYPTOPHAN SYNTHASE, ALPHA CHAIN"/>
    <property type="match status" value="1"/>
</dbReference>
<protein>
    <recommendedName>
        <fullName evidence="9">Tryptophan synthase alpha chain</fullName>
        <ecNumber evidence="9">4.2.1.20</ecNumber>
    </recommendedName>
</protein>
<dbReference type="EC" id="4.2.1.20" evidence="9"/>
<dbReference type="UniPathway" id="UPA00035">
    <property type="reaction ID" value="UER00044"/>
</dbReference>
<organism evidence="11 12">
    <name type="scientific">Halobacterium bonnevillei</name>
    <dbReference type="NCBI Taxonomy" id="2692200"/>
    <lineage>
        <taxon>Archaea</taxon>
        <taxon>Methanobacteriati</taxon>
        <taxon>Methanobacteriota</taxon>
        <taxon>Stenosarchaea group</taxon>
        <taxon>Halobacteria</taxon>
        <taxon>Halobacteriales</taxon>
        <taxon>Halobacteriaceae</taxon>
        <taxon>Halobacterium</taxon>
    </lineage>
</organism>
<comment type="similarity">
    <text evidence="9 10">Belongs to the TrpA family.</text>
</comment>
<dbReference type="PANTHER" id="PTHR43406:SF1">
    <property type="entry name" value="TRYPTOPHAN SYNTHASE ALPHA CHAIN, CHLOROPLASTIC"/>
    <property type="match status" value="1"/>
</dbReference>
<evidence type="ECO:0000256" key="4">
    <source>
        <dbReference type="ARBA" id="ARBA00022605"/>
    </source>
</evidence>
<dbReference type="PROSITE" id="PS00167">
    <property type="entry name" value="TRP_SYNTHASE_ALPHA"/>
    <property type="match status" value="1"/>
</dbReference>